<proteinExistence type="predicted"/>
<sequence>MLSDLPLELQQRCVRNLDIESLKSLRLVGRTAHAIATAELFSVINVVALRGFDPPRDEWHEAYEESHQRYKNVLNDAKLRKLVRRAVFKTMIPERPEAAEAEIPVGFSYALENLYQFENLKEVVVNFSSVCVMKQPKFWSIPETVEFRTQVLQALVRGMANSKTAVSNARTLTINNLQDYTEQEVFDSPSFQVMIGRLKDLHVKIATESNDHTPENNIEMKGIHKGFNHCLPNGWLKPTQSQLTRLSIDSASYWGFYPVCDLRGIHFPNLRDLSLGSWSITHDWQIDWILSHGSTLEKLNLDDCPIVTHLVVDERQKPEDWTGRPVLYHNSVPTDFMVEISMRWYHIFPRFQQSLPRLVQFAIGGSGSSKKRLGSFSDLVRDRYVMFHSGMGPSPWMEEEYYEEGYDGFEFYPDGVIDENEELELTRFPDCDDLDTKAFYALLSIVEGRGSAKP</sequence>
<protein>
    <recommendedName>
        <fullName evidence="1">F-box domain-containing protein</fullName>
    </recommendedName>
</protein>
<reference evidence="2" key="1">
    <citation type="submission" date="2023-01" db="EMBL/GenBank/DDBJ databases">
        <authorList>
            <person name="Van Ghelder C."/>
            <person name="Rancurel C."/>
        </authorList>
    </citation>
    <scope>NUCLEOTIDE SEQUENCE</scope>
    <source>
        <strain evidence="2">CNCM I-4278</strain>
    </source>
</reference>
<comment type="caution">
    <text evidence="2">The sequence shown here is derived from an EMBL/GenBank/DDBJ whole genome shotgun (WGS) entry which is preliminary data.</text>
</comment>
<dbReference type="OrthoDB" id="3140657at2759"/>
<dbReference type="PANTHER" id="PTHR42057">
    <property type="entry name" value="F-BOX DOMAIN PROTEIN (AFU_ORTHOLOGUE AFUA_4G00200)"/>
    <property type="match status" value="1"/>
</dbReference>
<name>A0A9W4UMH4_9PLEO</name>
<gene>
    <name evidence="2" type="ORF">PDIGIT_LOCUS11812</name>
</gene>
<dbReference type="PROSITE" id="PS50181">
    <property type="entry name" value="FBOX"/>
    <property type="match status" value="1"/>
</dbReference>
<dbReference type="PANTHER" id="PTHR42057:SF2">
    <property type="entry name" value="F-BOX DOMAIN PROTEIN (AFU_ORTHOLOGUE AFUA_4G00200)-RELATED"/>
    <property type="match status" value="1"/>
</dbReference>
<evidence type="ECO:0000313" key="2">
    <source>
        <dbReference type="EMBL" id="CAI6338680.1"/>
    </source>
</evidence>
<dbReference type="InterPro" id="IPR001810">
    <property type="entry name" value="F-box_dom"/>
</dbReference>
<accession>A0A9W4UMH4</accession>
<feature type="domain" description="F-box" evidence="1">
    <location>
        <begin position="1"/>
        <end position="44"/>
    </location>
</feature>
<keyword evidence="3" id="KW-1185">Reference proteome</keyword>
<dbReference type="Proteomes" id="UP001152607">
    <property type="component" value="Unassembled WGS sequence"/>
</dbReference>
<evidence type="ECO:0000259" key="1">
    <source>
        <dbReference type="PROSITE" id="PS50181"/>
    </source>
</evidence>
<dbReference type="SUPFAM" id="SSF52047">
    <property type="entry name" value="RNI-like"/>
    <property type="match status" value="1"/>
</dbReference>
<dbReference type="EMBL" id="CAOQHR010000008">
    <property type="protein sequence ID" value="CAI6338680.1"/>
    <property type="molecule type" value="Genomic_DNA"/>
</dbReference>
<dbReference type="AlphaFoldDB" id="A0A9W4UMH4"/>
<organism evidence="2 3">
    <name type="scientific">Periconia digitata</name>
    <dbReference type="NCBI Taxonomy" id="1303443"/>
    <lineage>
        <taxon>Eukaryota</taxon>
        <taxon>Fungi</taxon>
        <taxon>Dikarya</taxon>
        <taxon>Ascomycota</taxon>
        <taxon>Pezizomycotina</taxon>
        <taxon>Dothideomycetes</taxon>
        <taxon>Pleosporomycetidae</taxon>
        <taxon>Pleosporales</taxon>
        <taxon>Massarineae</taxon>
        <taxon>Periconiaceae</taxon>
        <taxon>Periconia</taxon>
    </lineage>
</organism>
<evidence type="ECO:0000313" key="3">
    <source>
        <dbReference type="Proteomes" id="UP001152607"/>
    </source>
</evidence>